<organism evidence="2 3">
    <name type="scientific">Tistrella bauzanensis</name>
    <dbReference type="NCBI Taxonomy" id="657419"/>
    <lineage>
        <taxon>Bacteria</taxon>
        <taxon>Pseudomonadati</taxon>
        <taxon>Pseudomonadota</taxon>
        <taxon>Alphaproteobacteria</taxon>
        <taxon>Geminicoccales</taxon>
        <taxon>Geminicoccaceae</taxon>
        <taxon>Tistrella</taxon>
    </lineage>
</organism>
<accession>A0ABQ1J8S6</accession>
<protein>
    <submittedName>
        <fullName evidence="2">Uncharacterized protein</fullName>
    </submittedName>
</protein>
<evidence type="ECO:0000256" key="1">
    <source>
        <dbReference type="SAM" id="MobiDB-lite"/>
    </source>
</evidence>
<feature type="compositionally biased region" description="Basic and acidic residues" evidence="1">
    <location>
        <begin position="146"/>
        <end position="158"/>
    </location>
</feature>
<comment type="caution">
    <text evidence="2">The sequence shown here is derived from an EMBL/GenBank/DDBJ whole genome shotgun (WGS) entry which is preliminary data.</text>
</comment>
<reference evidence="3" key="1">
    <citation type="journal article" date="2019" name="Int. J. Syst. Evol. Microbiol.">
        <title>The Global Catalogue of Microorganisms (GCM) 10K type strain sequencing project: providing services to taxonomists for standard genome sequencing and annotation.</title>
        <authorList>
            <consortium name="The Broad Institute Genomics Platform"/>
            <consortium name="The Broad Institute Genome Sequencing Center for Infectious Disease"/>
            <person name="Wu L."/>
            <person name="Ma J."/>
        </authorList>
    </citation>
    <scope>NUCLEOTIDE SEQUENCE [LARGE SCALE GENOMIC DNA]</scope>
    <source>
        <strain evidence="3">CGMCC 1.10188</strain>
    </source>
</reference>
<evidence type="ECO:0000313" key="3">
    <source>
        <dbReference type="Proteomes" id="UP000603352"/>
    </source>
</evidence>
<keyword evidence="3" id="KW-1185">Reference proteome</keyword>
<name>A0ABQ1J8S6_9PROT</name>
<sequence>MPYMLVTTMPCWPLFSDQAQLARAASISDFTWFGSNARAPASAEGATAAITAEAGGGVGLGIGRGSVARAAVWMGLALLAVAASAAIGDSTPIAAIAQAISPARIGDVTVIKANSGFSTVSTLNGSGGPAWQTQWHASRLPPSPDCRGRPSRSDRLYY</sequence>
<evidence type="ECO:0000313" key="2">
    <source>
        <dbReference type="EMBL" id="GGB62884.1"/>
    </source>
</evidence>
<dbReference type="EMBL" id="BMDZ01000124">
    <property type="protein sequence ID" value="GGB62884.1"/>
    <property type="molecule type" value="Genomic_DNA"/>
</dbReference>
<dbReference type="Proteomes" id="UP000603352">
    <property type="component" value="Unassembled WGS sequence"/>
</dbReference>
<gene>
    <name evidence="2" type="ORF">GCM10011505_49370</name>
</gene>
<proteinExistence type="predicted"/>
<feature type="region of interest" description="Disordered" evidence="1">
    <location>
        <begin position="134"/>
        <end position="158"/>
    </location>
</feature>